<reference evidence="1 2" key="1">
    <citation type="submission" date="2023-10" db="EMBL/GenBank/DDBJ databases">
        <title>Novel methanotroph of the genus Methylocapsa from a subarctic wetland.</title>
        <authorList>
            <person name="Belova S.E."/>
            <person name="Oshkin I.Y."/>
            <person name="Miroshnikov K."/>
            <person name="Dedysh S.N."/>
        </authorList>
    </citation>
    <scope>NUCLEOTIDE SEQUENCE [LARGE SCALE GENOMIC DNA]</scope>
    <source>
        <strain evidence="1 2">RX1</strain>
    </source>
</reference>
<dbReference type="Proteomes" id="UP001626536">
    <property type="component" value="Chromosome"/>
</dbReference>
<dbReference type="RefSeq" id="WP_407340183.1">
    <property type="nucleotide sequence ID" value="NZ_CP136862.1"/>
</dbReference>
<dbReference type="Gene3D" id="3.40.50.1820">
    <property type="entry name" value="alpha/beta hydrolase"/>
    <property type="match status" value="1"/>
</dbReference>
<evidence type="ECO:0000313" key="1">
    <source>
        <dbReference type="EMBL" id="WOJ90595.1"/>
    </source>
</evidence>
<dbReference type="EMBL" id="CP136862">
    <property type="protein sequence ID" value="WOJ90595.1"/>
    <property type="molecule type" value="Genomic_DNA"/>
</dbReference>
<dbReference type="InterPro" id="IPR029058">
    <property type="entry name" value="AB_hydrolase_fold"/>
</dbReference>
<organism evidence="1 2">
    <name type="scientific">Methylocapsa polymorpha</name>
    <dbReference type="NCBI Taxonomy" id="3080828"/>
    <lineage>
        <taxon>Bacteria</taxon>
        <taxon>Pseudomonadati</taxon>
        <taxon>Pseudomonadota</taxon>
        <taxon>Alphaproteobacteria</taxon>
        <taxon>Hyphomicrobiales</taxon>
        <taxon>Beijerinckiaceae</taxon>
        <taxon>Methylocapsa</taxon>
    </lineage>
</organism>
<evidence type="ECO:0000313" key="2">
    <source>
        <dbReference type="Proteomes" id="UP001626536"/>
    </source>
</evidence>
<accession>A0ABZ0HUJ9</accession>
<sequence>MRLSLSRLAIALIAAFALTAFGVRFFLPAPARPDAASAGLDVGVASACSPGSRAGQAGLDDSVKTADGLKITVRTPSDYDPTRAYPLLVVYPPAGQDRRGAEIFYGLTTEATGRGFIVAYSDHLRLSRQAVSQQAKVASTVESLFCVDPASIAYVGHSDGATMAEGITASVPDSGVAPRAIVASAAGITREDLDTLPCPSVASVLIVHSRADALFPDFGRGAAAYWGQCAACAPLDLEGIAEGCRDFSGCAAGRRVAYCETGGPHSRWPGMNAAMLDFIQGAAAKSP</sequence>
<gene>
    <name evidence="1" type="ORF">RZS28_04690</name>
</gene>
<evidence type="ECO:0008006" key="3">
    <source>
        <dbReference type="Google" id="ProtNLM"/>
    </source>
</evidence>
<proteinExistence type="predicted"/>
<keyword evidence="2" id="KW-1185">Reference proteome</keyword>
<dbReference type="SUPFAM" id="SSF53474">
    <property type="entry name" value="alpha/beta-Hydrolases"/>
    <property type="match status" value="1"/>
</dbReference>
<protein>
    <recommendedName>
        <fullName evidence="3">Poly(3-hydroxybutyrate) depolymerase</fullName>
    </recommendedName>
</protein>
<name>A0ABZ0HUJ9_9HYPH</name>